<dbReference type="PANTHER" id="PTHR43777">
    <property type="entry name" value="MOLYBDENUM COFACTOR CYTIDYLYLTRANSFERASE"/>
    <property type="match status" value="1"/>
</dbReference>
<keyword evidence="1" id="KW-0460">Magnesium</keyword>
<dbReference type="EMBL" id="JBHRXZ010000022">
    <property type="protein sequence ID" value="MFC3608728.1"/>
    <property type="molecule type" value="Genomic_DNA"/>
</dbReference>
<evidence type="ECO:0000313" key="4">
    <source>
        <dbReference type="Proteomes" id="UP001595630"/>
    </source>
</evidence>
<protein>
    <submittedName>
        <fullName evidence="3">NTP transferase domain-containing protein</fullName>
    </submittedName>
</protein>
<dbReference type="Gene3D" id="3.90.550.10">
    <property type="entry name" value="Spore Coat Polysaccharide Biosynthesis Protein SpsA, Chain A"/>
    <property type="match status" value="1"/>
</dbReference>
<feature type="domain" description="MobA-like NTP transferase" evidence="2">
    <location>
        <begin position="8"/>
        <end position="169"/>
    </location>
</feature>
<evidence type="ECO:0000313" key="3">
    <source>
        <dbReference type="EMBL" id="MFC3608728.1"/>
    </source>
</evidence>
<dbReference type="InterPro" id="IPR025877">
    <property type="entry name" value="MobA-like_NTP_Trfase"/>
</dbReference>
<dbReference type="SUPFAM" id="SSF53448">
    <property type="entry name" value="Nucleotide-diphospho-sugar transferases"/>
    <property type="match status" value="1"/>
</dbReference>
<dbReference type="RefSeq" id="WP_386365532.1">
    <property type="nucleotide sequence ID" value="NZ_JBHRXZ010000022.1"/>
</dbReference>
<keyword evidence="3" id="KW-0808">Transferase</keyword>
<dbReference type="InterPro" id="IPR029044">
    <property type="entry name" value="Nucleotide-diphossugar_trans"/>
</dbReference>
<accession>A0ABV7T791</accession>
<name>A0ABV7T791_9GAMM</name>
<proteinExistence type="predicted"/>
<dbReference type="CDD" id="cd04182">
    <property type="entry name" value="GT_2_like_f"/>
    <property type="match status" value="1"/>
</dbReference>
<evidence type="ECO:0000256" key="1">
    <source>
        <dbReference type="ARBA" id="ARBA00022842"/>
    </source>
</evidence>
<reference evidence="4" key="1">
    <citation type="journal article" date="2019" name="Int. J. Syst. Evol. Microbiol.">
        <title>The Global Catalogue of Microorganisms (GCM) 10K type strain sequencing project: providing services to taxonomists for standard genome sequencing and annotation.</title>
        <authorList>
            <consortium name="The Broad Institute Genomics Platform"/>
            <consortium name="The Broad Institute Genome Sequencing Center for Infectious Disease"/>
            <person name="Wu L."/>
            <person name="Ma J."/>
        </authorList>
    </citation>
    <scope>NUCLEOTIDE SEQUENCE [LARGE SCALE GENOMIC DNA]</scope>
    <source>
        <strain evidence="4">KCTC 42447</strain>
    </source>
</reference>
<comment type="caution">
    <text evidence="3">The sequence shown here is derived from an EMBL/GenBank/DDBJ whole genome shotgun (WGS) entry which is preliminary data.</text>
</comment>
<dbReference type="GO" id="GO:0016740">
    <property type="term" value="F:transferase activity"/>
    <property type="evidence" value="ECO:0007669"/>
    <property type="project" value="UniProtKB-KW"/>
</dbReference>
<organism evidence="3 4">
    <name type="scientific">Stutzerimonas tarimensis</name>
    <dbReference type="NCBI Taxonomy" id="1507735"/>
    <lineage>
        <taxon>Bacteria</taxon>
        <taxon>Pseudomonadati</taxon>
        <taxon>Pseudomonadota</taxon>
        <taxon>Gammaproteobacteria</taxon>
        <taxon>Pseudomonadales</taxon>
        <taxon>Pseudomonadaceae</taxon>
        <taxon>Stutzerimonas</taxon>
    </lineage>
</organism>
<keyword evidence="4" id="KW-1185">Reference proteome</keyword>
<evidence type="ECO:0000259" key="2">
    <source>
        <dbReference type="Pfam" id="PF12804"/>
    </source>
</evidence>
<dbReference type="Proteomes" id="UP001595630">
    <property type="component" value="Unassembled WGS sequence"/>
</dbReference>
<sequence>MPEAGVCALVLAAGLGRRYRAESGEDKLLAPCDPGAASPAVLQRTLAALSGVAERVVVVIRREHPRLADAVAAWQPEAQRLLIDTDGLGTSLARAVAASPVSRGWLVTLGDMPYVRPDTYACLAAALDRRGLILPTYDGQPGHPRCIGADHADALLRLTGDRGAQALFAGATVQRLAVDDPGILKDIDRPGDRC</sequence>
<dbReference type="PANTHER" id="PTHR43777:SF1">
    <property type="entry name" value="MOLYBDENUM COFACTOR CYTIDYLYLTRANSFERASE"/>
    <property type="match status" value="1"/>
</dbReference>
<gene>
    <name evidence="3" type="ORF">ACFOMF_13145</name>
</gene>
<dbReference type="Pfam" id="PF12804">
    <property type="entry name" value="NTP_transf_3"/>
    <property type="match status" value="1"/>
</dbReference>